<evidence type="ECO:0000256" key="1">
    <source>
        <dbReference type="SAM" id="Phobius"/>
    </source>
</evidence>
<feature type="chain" id="PRO_5045597587" description="DUF2946 domain-containing protein" evidence="2">
    <location>
        <begin position="25"/>
        <end position="135"/>
    </location>
</feature>
<feature type="transmembrane region" description="Helical" evidence="1">
    <location>
        <begin position="90"/>
        <end position="108"/>
    </location>
</feature>
<dbReference type="InterPro" id="IPR021333">
    <property type="entry name" value="DUF2946"/>
</dbReference>
<accession>A0ABR5NLP9</accession>
<sequence>MLLLALAATLLMALAPVVSRWVQAGQGAHASMAHAMPAMAMADTVPADHHAMDAHAGHGAAESAIGKTPPADPHAAHGEACDYCTMASRLLPWLAVLLVLAPLLYRIAPQSPRATVFAAGLRWPAHLARGPPLFS</sequence>
<reference evidence="3 4" key="1">
    <citation type="submission" date="2015-05" db="EMBL/GenBank/DDBJ databases">
        <title>Genome sequencing and analysis of members of genus Stenotrophomonas.</title>
        <authorList>
            <person name="Patil P.P."/>
            <person name="Midha S."/>
            <person name="Patil P.B."/>
        </authorList>
    </citation>
    <scope>NUCLEOTIDE SEQUENCE [LARGE SCALE GENOMIC DNA]</scope>
    <source>
        <strain evidence="3 4">DSM 12575</strain>
    </source>
</reference>
<comment type="caution">
    <text evidence="3">The sequence shown here is derived from an EMBL/GenBank/DDBJ whole genome shotgun (WGS) entry which is preliminary data.</text>
</comment>
<dbReference type="Pfam" id="PF11162">
    <property type="entry name" value="DUF2946"/>
    <property type="match status" value="1"/>
</dbReference>
<evidence type="ECO:0000313" key="4">
    <source>
        <dbReference type="Proteomes" id="UP000050902"/>
    </source>
</evidence>
<name>A0ABR5NLP9_9GAMM</name>
<keyword evidence="1" id="KW-1133">Transmembrane helix</keyword>
<dbReference type="EMBL" id="LDJG01000007">
    <property type="protein sequence ID" value="KRG58815.1"/>
    <property type="molecule type" value="Genomic_DNA"/>
</dbReference>
<evidence type="ECO:0008006" key="5">
    <source>
        <dbReference type="Google" id="ProtNLM"/>
    </source>
</evidence>
<keyword evidence="4" id="KW-1185">Reference proteome</keyword>
<keyword evidence="1" id="KW-0472">Membrane</keyword>
<feature type="signal peptide" evidence="2">
    <location>
        <begin position="1"/>
        <end position="24"/>
    </location>
</feature>
<dbReference type="Proteomes" id="UP000050902">
    <property type="component" value="Unassembled WGS sequence"/>
</dbReference>
<evidence type="ECO:0000313" key="3">
    <source>
        <dbReference type="EMBL" id="KRG58815.1"/>
    </source>
</evidence>
<keyword evidence="2" id="KW-0732">Signal</keyword>
<keyword evidence="1" id="KW-0812">Transmembrane</keyword>
<protein>
    <recommendedName>
        <fullName evidence="5">DUF2946 domain-containing protein</fullName>
    </recommendedName>
</protein>
<evidence type="ECO:0000256" key="2">
    <source>
        <dbReference type="SAM" id="SignalP"/>
    </source>
</evidence>
<proteinExistence type="predicted"/>
<organism evidence="3 4">
    <name type="scientific">Stenotrophomonas nitritireducens</name>
    <dbReference type="NCBI Taxonomy" id="83617"/>
    <lineage>
        <taxon>Bacteria</taxon>
        <taxon>Pseudomonadati</taxon>
        <taxon>Pseudomonadota</taxon>
        <taxon>Gammaproteobacteria</taxon>
        <taxon>Lysobacterales</taxon>
        <taxon>Lysobacteraceae</taxon>
        <taxon>Stenotrophomonas</taxon>
    </lineage>
</organism>
<gene>
    <name evidence="3" type="ORF">ABB22_06465</name>
</gene>